<sequence>MTAASPVKIVADKQTVPSLDDREYRLIQLENELEVLLIRDPETDNASAALDVHIGSQSNPKELLGLAHFCEHLLFMGTKKYPDENEYRKYLETNNGMSNAYTASNDTNYYFEVSHDALYGALDRFSQFFIDPLFLEECKDREILAVDSEHSKNLQSDDWRFWRLYGVLSHQDHVFNKFNTGNVKTLGDVPKDMGLDVREELLKFYDKYYSANLMKLVIIGREPLDTLQGWATEFFSPIKNKSVPRPRHPGSPYQEEQLRKICYIKPVKNLRRIDLLFPIPGQYSQYECRPADYVCHLLGHEGEGSYLAYLKQLGLGTSLVAGSITVTEDADIIVVSVSLTEEGLANYERVIRILFEYVQLLQHTTAHKFLFEETRIMSEAQFKTRQKTYASQYAHSVASKMQQSYPRDKIIYSASVLTNFDMDAIQDVIDCFRPDNFIVILSSHSLEKDFNQKEEFYGLEYLVEPLESSFLESLRTCKPPKELHLPAPNEFIPWSLEVEREPIKEKAKSPSLIRNDEFARLWHKKDDTFWVPKANVFIQFISPAARKSPKISIITSLYVRLVEDALNEYSYPAALAGLSFVLLPSSRGISLYLSGFTDKLHVLLEKVVTVMRDLRIHFQRFDIIKNRLEQELKDYDALEAYPRSSSVLTWLTEHPVWMNSELREAIKDVSIEDTYQFISEFTEQIFIESLIHGNYVKDDAKALIETAQNLLNPKPVFASQLTRKREVVLPEGSNYIYKTVVPNEQDKNSAIMYALQIAPMDDQKSGALTRLARQLMKEPSFSILRTKEQLGYIVFTLLRQSTPYIYLTVFVQSERSSSYLETRIRALLDHLKESFAQISEKEFNDHKTSLINFMLEKYTNLREESSMYWLRTADGFYDYTRLEKQAELVSSITKEELYEFFVNRIHYDGKLTNKLSVHVISQRCEDQEYEIPGAETIKNGNIFKESLPFSKAAAPIEPFSDIDEALFMN</sequence>
<evidence type="ECO:0000313" key="12">
    <source>
        <dbReference type="EMBL" id="WBW70551.1"/>
    </source>
</evidence>
<dbReference type="PANTHER" id="PTHR43690:SF18">
    <property type="entry name" value="INSULIN-DEGRADING ENZYME-RELATED"/>
    <property type="match status" value="1"/>
</dbReference>
<keyword evidence="4" id="KW-0378">Hydrolase</keyword>
<dbReference type="GO" id="GO:0005739">
    <property type="term" value="C:mitochondrion"/>
    <property type="evidence" value="ECO:0007669"/>
    <property type="project" value="TreeGrafter"/>
</dbReference>
<dbReference type="Proteomes" id="UP001212411">
    <property type="component" value="Chromosome 1"/>
</dbReference>
<dbReference type="InterPro" id="IPR011765">
    <property type="entry name" value="Pept_M16_N"/>
</dbReference>
<evidence type="ECO:0000256" key="4">
    <source>
        <dbReference type="ARBA" id="ARBA00022801"/>
    </source>
</evidence>
<name>A0AAE9W7X3_9SCHI</name>
<accession>A0AAE9W7X3</accession>
<dbReference type="FunFam" id="3.30.830.10:FF:000003">
    <property type="entry name" value="Insulin-degrading enzyme"/>
    <property type="match status" value="1"/>
</dbReference>
<dbReference type="GO" id="GO:0005829">
    <property type="term" value="C:cytosol"/>
    <property type="evidence" value="ECO:0007669"/>
    <property type="project" value="TreeGrafter"/>
</dbReference>
<dbReference type="FunFam" id="3.30.830.10:FF:000004">
    <property type="entry name" value="Putative insulin-degrading enzyme"/>
    <property type="match status" value="1"/>
</dbReference>
<dbReference type="RefSeq" id="XP_056034794.1">
    <property type="nucleotide sequence ID" value="XM_056179008.1"/>
</dbReference>
<dbReference type="GO" id="GO:0051603">
    <property type="term" value="P:proteolysis involved in protein catabolic process"/>
    <property type="evidence" value="ECO:0007669"/>
    <property type="project" value="TreeGrafter"/>
</dbReference>
<dbReference type="GO" id="GO:0046872">
    <property type="term" value="F:metal ion binding"/>
    <property type="evidence" value="ECO:0007669"/>
    <property type="project" value="UniProtKB-KW"/>
</dbReference>
<dbReference type="Pfam" id="PF16187">
    <property type="entry name" value="Peptidase_M16_M"/>
    <property type="match status" value="1"/>
</dbReference>
<evidence type="ECO:0000259" key="9">
    <source>
        <dbReference type="Pfam" id="PF05193"/>
    </source>
</evidence>
<dbReference type="InterPro" id="IPR011249">
    <property type="entry name" value="Metalloenz_LuxS/M16"/>
</dbReference>
<protein>
    <submittedName>
        <fullName evidence="12">Insulinase-like protein</fullName>
    </submittedName>
</protein>
<dbReference type="GO" id="GO:0043171">
    <property type="term" value="P:peptide catabolic process"/>
    <property type="evidence" value="ECO:0007669"/>
    <property type="project" value="TreeGrafter"/>
</dbReference>
<evidence type="ECO:0000256" key="6">
    <source>
        <dbReference type="ARBA" id="ARBA00023049"/>
    </source>
</evidence>
<evidence type="ECO:0000259" key="8">
    <source>
        <dbReference type="Pfam" id="PF00675"/>
    </source>
</evidence>
<evidence type="ECO:0000259" key="10">
    <source>
        <dbReference type="Pfam" id="PF16187"/>
    </source>
</evidence>
<keyword evidence="3" id="KW-0479">Metal-binding</keyword>
<evidence type="ECO:0000256" key="2">
    <source>
        <dbReference type="ARBA" id="ARBA00022670"/>
    </source>
</evidence>
<dbReference type="InterPro" id="IPR032632">
    <property type="entry name" value="Peptidase_M16_M"/>
</dbReference>
<dbReference type="Pfam" id="PF00675">
    <property type="entry name" value="Peptidase_M16"/>
    <property type="match status" value="1"/>
</dbReference>
<dbReference type="SUPFAM" id="SSF63411">
    <property type="entry name" value="LuxS/MPP-like metallohydrolase"/>
    <property type="match status" value="4"/>
</dbReference>
<feature type="domain" description="Peptidase M16 middle/third" evidence="10">
    <location>
        <begin position="382"/>
        <end position="664"/>
    </location>
</feature>
<dbReference type="InterPro" id="IPR001431">
    <property type="entry name" value="Pept_M16_Zn_BS"/>
</dbReference>
<feature type="domain" description="Peptidase M16 C-terminal" evidence="9">
    <location>
        <begin position="198"/>
        <end position="374"/>
    </location>
</feature>
<dbReference type="EMBL" id="CP115611">
    <property type="protein sequence ID" value="WBW70551.1"/>
    <property type="molecule type" value="Genomic_DNA"/>
</dbReference>
<dbReference type="KEGG" id="som:SOMG_00212"/>
<dbReference type="Pfam" id="PF22456">
    <property type="entry name" value="PqqF-like_C_4"/>
    <property type="match status" value="1"/>
</dbReference>
<dbReference type="PANTHER" id="PTHR43690">
    <property type="entry name" value="NARDILYSIN"/>
    <property type="match status" value="1"/>
</dbReference>
<dbReference type="Gene3D" id="3.30.830.10">
    <property type="entry name" value="Metalloenzyme, LuxS/M16 peptidase-like"/>
    <property type="match status" value="4"/>
</dbReference>
<dbReference type="InterPro" id="IPR007863">
    <property type="entry name" value="Peptidase_M16_C"/>
</dbReference>
<evidence type="ECO:0000256" key="1">
    <source>
        <dbReference type="ARBA" id="ARBA00007261"/>
    </source>
</evidence>
<dbReference type="AlphaFoldDB" id="A0AAE9W7X3"/>
<evidence type="ECO:0000256" key="5">
    <source>
        <dbReference type="ARBA" id="ARBA00022833"/>
    </source>
</evidence>
<comment type="similarity">
    <text evidence="1 7">Belongs to the peptidase M16 family.</text>
</comment>
<dbReference type="PROSITE" id="PS00143">
    <property type="entry name" value="INSULINASE"/>
    <property type="match status" value="1"/>
</dbReference>
<feature type="domain" description="Coenzyme PQQ synthesis protein F-like C-terminal lobe" evidence="11">
    <location>
        <begin position="771"/>
        <end position="869"/>
    </location>
</feature>
<proteinExistence type="inferred from homology"/>
<keyword evidence="2" id="KW-0645">Protease</keyword>
<evidence type="ECO:0000313" key="13">
    <source>
        <dbReference type="Proteomes" id="UP001212411"/>
    </source>
</evidence>
<evidence type="ECO:0000259" key="11">
    <source>
        <dbReference type="Pfam" id="PF22456"/>
    </source>
</evidence>
<keyword evidence="13" id="KW-1185">Reference proteome</keyword>
<dbReference type="InterPro" id="IPR054734">
    <property type="entry name" value="PqqF-like_C_4"/>
</dbReference>
<gene>
    <name evidence="12" type="primary">iph1</name>
    <name evidence="12" type="ORF">SOMG_00212</name>
</gene>
<evidence type="ECO:0000256" key="7">
    <source>
        <dbReference type="RuleBase" id="RU004447"/>
    </source>
</evidence>
<dbReference type="Pfam" id="PF05193">
    <property type="entry name" value="Peptidase_M16_C"/>
    <property type="match status" value="1"/>
</dbReference>
<keyword evidence="6" id="KW-0482">Metalloprotease</keyword>
<dbReference type="FunFam" id="3.30.830.10:FF:000005">
    <property type="entry name" value="nardilysin isoform X1"/>
    <property type="match status" value="1"/>
</dbReference>
<keyword evidence="5" id="KW-0862">Zinc</keyword>
<reference evidence="12 13" key="1">
    <citation type="journal article" date="2023" name="G3 (Bethesda)">
        <title>A high-quality reference genome for the fission yeast Schizosaccharomyces osmophilus.</title>
        <authorList>
            <person name="Jia G.S."/>
            <person name="Zhang W.C."/>
            <person name="Liang Y."/>
            <person name="Liu X.H."/>
            <person name="Rhind N."/>
            <person name="Pidoux A."/>
            <person name="Brysch-Herzberg M."/>
            <person name="Du L.L."/>
        </authorList>
    </citation>
    <scope>NUCLEOTIDE SEQUENCE [LARGE SCALE GENOMIC DNA]</scope>
    <source>
        <strain evidence="12 13">CBS 15793</strain>
    </source>
</reference>
<feature type="domain" description="Peptidase M16 N-terminal" evidence="8">
    <location>
        <begin position="35"/>
        <end position="161"/>
    </location>
</feature>
<dbReference type="GO" id="GO:0004222">
    <property type="term" value="F:metalloendopeptidase activity"/>
    <property type="evidence" value="ECO:0007669"/>
    <property type="project" value="InterPro"/>
</dbReference>
<evidence type="ECO:0000256" key="3">
    <source>
        <dbReference type="ARBA" id="ARBA00022723"/>
    </source>
</evidence>
<dbReference type="InterPro" id="IPR050626">
    <property type="entry name" value="Peptidase_M16"/>
</dbReference>
<dbReference type="GeneID" id="80873697"/>
<organism evidence="12 13">
    <name type="scientific">Schizosaccharomyces osmophilus</name>
    <dbReference type="NCBI Taxonomy" id="2545709"/>
    <lineage>
        <taxon>Eukaryota</taxon>
        <taxon>Fungi</taxon>
        <taxon>Dikarya</taxon>
        <taxon>Ascomycota</taxon>
        <taxon>Taphrinomycotina</taxon>
        <taxon>Schizosaccharomycetes</taxon>
        <taxon>Schizosaccharomycetales</taxon>
        <taxon>Schizosaccharomycetaceae</taxon>
        <taxon>Schizosaccharomyces</taxon>
    </lineage>
</organism>